<dbReference type="InterPro" id="IPR011110">
    <property type="entry name" value="Reg_prop"/>
</dbReference>
<dbReference type="PANTHER" id="PTHR43547">
    <property type="entry name" value="TWO-COMPONENT HISTIDINE KINASE"/>
    <property type="match status" value="1"/>
</dbReference>
<dbReference type="InterPro" id="IPR018060">
    <property type="entry name" value="HTH_AraC"/>
</dbReference>
<keyword evidence="5" id="KW-0804">Transcription</keyword>
<reference evidence="12 13" key="1">
    <citation type="submission" date="2017-10" db="EMBL/GenBank/DDBJ databases">
        <title>The draft genome sequence of Lewinella nigricans NBRC 102662.</title>
        <authorList>
            <person name="Wang K."/>
        </authorList>
    </citation>
    <scope>NUCLEOTIDE SEQUENCE [LARGE SCALE GENOMIC DNA]</scope>
    <source>
        <strain evidence="12 13">NBRC 102662</strain>
    </source>
</reference>
<evidence type="ECO:0000256" key="7">
    <source>
        <dbReference type="SAM" id="Phobius"/>
    </source>
</evidence>
<dbReference type="Pfam" id="PF07494">
    <property type="entry name" value="Reg_prop"/>
    <property type="match status" value="4"/>
</dbReference>
<dbReference type="CDD" id="cd17574">
    <property type="entry name" value="REC_OmpR"/>
    <property type="match status" value="1"/>
</dbReference>
<dbReference type="SUPFAM" id="SSF55874">
    <property type="entry name" value="ATPase domain of HSP90 chaperone/DNA topoisomerase II/histidine kinase"/>
    <property type="match status" value="1"/>
</dbReference>
<feature type="transmembrane region" description="Helical" evidence="7">
    <location>
        <begin position="829"/>
        <end position="849"/>
    </location>
</feature>
<comment type="caution">
    <text evidence="12">The sequence shown here is derived from an EMBL/GenBank/DDBJ whole genome shotgun (WGS) entry which is preliminary data.</text>
</comment>
<dbReference type="Pfam" id="PF00512">
    <property type="entry name" value="HisKA"/>
    <property type="match status" value="1"/>
</dbReference>
<dbReference type="InterPro" id="IPR009057">
    <property type="entry name" value="Homeodomain-like_sf"/>
</dbReference>
<dbReference type="Gene3D" id="1.10.287.130">
    <property type="match status" value="1"/>
</dbReference>
<feature type="domain" description="HTH araC/xylS-type" evidence="9">
    <location>
        <begin position="1314"/>
        <end position="1413"/>
    </location>
</feature>
<dbReference type="InterPro" id="IPR036890">
    <property type="entry name" value="HATPase_C_sf"/>
</dbReference>
<dbReference type="InterPro" id="IPR011006">
    <property type="entry name" value="CheY-like_superfamily"/>
</dbReference>
<dbReference type="PRINTS" id="PR00344">
    <property type="entry name" value="BCTRLSENSOR"/>
</dbReference>
<dbReference type="GO" id="GO:0003700">
    <property type="term" value="F:DNA-binding transcription factor activity"/>
    <property type="evidence" value="ECO:0007669"/>
    <property type="project" value="InterPro"/>
</dbReference>
<keyword evidence="8" id="KW-0732">Signal</keyword>
<feature type="signal peptide" evidence="8">
    <location>
        <begin position="1"/>
        <end position="23"/>
    </location>
</feature>
<comment type="catalytic activity">
    <reaction evidence="1">
        <text>ATP + protein L-histidine = ADP + protein N-phospho-L-histidine.</text>
        <dbReference type="EC" id="2.7.13.3"/>
    </reaction>
</comment>
<feature type="modified residue" description="4-aspartylphosphate" evidence="6">
    <location>
        <position position="1215"/>
    </location>
</feature>
<dbReference type="GO" id="GO:0000155">
    <property type="term" value="F:phosphorelay sensor kinase activity"/>
    <property type="evidence" value="ECO:0007669"/>
    <property type="project" value="InterPro"/>
</dbReference>
<dbReference type="PROSITE" id="PS01124">
    <property type="entry name" value="HTH_ARAC_FAMILY_2"/>
    <property type="match status" value="1"/>
</dbReference>
<evidence type="ECO:0000259" key="10">
    <source>
        <dbReference type="PROSITE" id="PS50109"/>
    </source>
</evidence>
<evidence type="ECO:0000256" key="2">
    <source>
        <dbReference type="ARBA" id="ARBA00012438"/>
    </source>
</evidence>
<dbReference type="Proteomes" id="UP000223913">
    <property type="component" value="Unassembled WGS sequence"/>
</dbReference>
<dbReference type="SMART" id="SM00388">
    <property type="entry name" value="HisKA"/>
    <property type="match status" value="1"/>
</dbReference>
<gene>
    <name evidence="12" type="ORF">CRP01_33535</name>
</gene>
<dbReference type="InterPro" id="IPR004358">
    <property type="entry name" value="Sig_transdc_His_kin-like_C"/>
</dbReference>
<dbReference type="SUPFAM" id="SSF47384">
    <property type="entry name" value="Homodimeric domain of signal transducing histidine kinase"/>
    <property type="match status" value="1"/>
</dbReference>
<evidence type="ECO:0000259" key="11">
    <source>
        <dbReference type="PROSITE" id="PS50110"/>
    </source>
</evidence>
<dbReference type="SMART" id="SM00387">
    <property type="entry name" value="HATPase_c"/>
    <property type="match status" value="1"/>
</dbReference>
<protein>
    <recommendedName>
        <fullName evidence="2">histidine kinase</fullName>
        <ecNumber evidence="2">2.7.13.3</ecNumber>
    </recommendedName>
</protein>
<evidence type="ECO:0000256" key="3">
    <source>
        <dbReference type="ARBA" id="ARBA00022553"/>
    </source>
</evidence>
<dbReference type="Gene3D" id="1.10.10.60">
    <property type="entry name" value="Homeodomain-like"/>
    <property type="match status" value="1"/>
</dbReference>
<dbReference type="RefSeq" id="WP_099154453.1">
    <property type="nucleotide sequence ID" value="NZ_PDUD01000044.1"/>
</dbReference>
<dbReference type="EC" id="2.7.13.3" evidence="2"/>
<feature type="domain" description="Histidine kinase" evidence="10">
    <location>
        <begin position="882"/>
        <end position="1118"/>
    </location>
</feature>
<dbReference type="OrthoDB" id="1522078at2"/>
<dbReference type="Pfam" id="PF02518">
    <property type="entry name" value="HATPase_c"/>
    <property type="match status" value="1"/>
</dbReference>
<dbReference type="InterPro" id="IPR005467">
    <property type="entry name" value="His_kinase_dom"/>
</dbReference>
<dbReference type="InterPro" id="IPR003594">
    <property type="entry name" value="HATPase_dom"/>
</dbReference>
<dbReference type="Gene3D" id="3.30.565.10">
    <property type="entry name" value="Histidine kinase-like ATPase, C-terminal domain"/>
    <property type="match status" value="1"/>
</dbReference>
<keyword evidence="3 6" id="KW-0597">Phosphoprotein</keyword>
<dbReference type="Pfam" id="PF00072">
    <property type="entry name" value="Response_reg"/>
    <property type="match status" value="1"/>
</dbReference>
<dbReference type="InterPro" id="IPR013783">
    <property type="entry name" value="Ig-like_fold"/>
</dbReference>
<evidence type="ECO:0000256" key="4">
    <source>
        <dbReference type="ARBA" id="ARBA00023015"/>
    </source>
</evidence>
<evidence type="ECO:0000256" key="8">
    <source>
        <dbReference type="SAM" id="SignalP"/>
    </source>
</evidence>
<dbReference type="InterPro" id="IPR011123">
    <property type="entry name" value="Y_Y_Y"/>
</dbReference>
<dbReference type="PANTHER" id="PTHR43547:SF2">
    <property type="entry name" value="HYBRID SIGNAL TRANSDUCTION HISTIDINE KINASE C"/>
    <property type="match status" value="1"/>
</dbReference>
<dbReference type="CDD" id="cd00082">
    <property type="entry name" value="HisKA"/>
    <property type="match status" value="1"/>
</dbReference>
<evidence type="ECO:0000256" key="6">
    <source>
        <dbReference type="PROSITE-ProRule" id="PRU00169"/>
    </source>
</evidence>
<keyword evidence="7" id="KW-0472">Membrane</keyword>
<feature type="domain" description="Response regulatory" evidence="11">
    <location>
        <begin position="1167"/>
        <end position="1282"/>
    </location>
</feature>
<evidence type="ECO:0000313" key="13">
    <source>
        <dbReference type="Proteomes" id="UP000223913"/>
    </source>
</evidence>
<dbReference type="FunFam" id="1.10.287.130:FF:000045">
    <property type="entry name" value="Two-component system sensor histidine kinase/response regulator"/>
    <property type="match status" value="1"/>
</dbReference>
<sequence length="1417" mass="160903">MRSKQISLLLSFWLGLTAISAQHTNFQFRHLTVDDGLAHTDATCIAQDTNGFIWIGTYFGLNRFDGYEVKSFVNERQSTQSAYHNRINAICIDGDNNIWLASQGGLECFDITREQFLSLEYPESQNDIFQREITNVHVGNSGQLLISKKQGLVAYRIGAGYQLTAVELPAVLKEVICHNIKRGPEGNFWLATSQGLFYLSEDLKTLRTVQLRDSSGFAYTYLHDLSFADGDKVWGINGTSLIRFDLRDMDWVQASVRGESVRLQTPEADGLGEDINHTINTLVADGKGSIWIGTASGLIQYIPERGSFKTYSSSYPINRYALTSKHTNNLFVDFSGCLWVCTFGGGINYLDLNQKQFYLLQHDPAREGNTLSGNYIRAILEDPQGNVWIGTREEGLNHYNFATQEYTVYLHDPNAPTSLSSNDIRSLAYDDRQRLWVGTAKGGINILDRQSGTFHQLVQQNDSLHSLTNNTIFSLARDKYGQMWAGSWQNGLNRIRYRNADDYTVEQILPPGNPNAPYYVSSHRISFIYADDIYPEVFIGTDKGLDRIFLKADGSVDRIVHYLGKDRQEGGLNSNFIWPIERINENTLWVGTIGGGLNKIILSPDNATYTAEHFSLEEGAPSADIESLLRDQRGRIWMGTKGIALFDPETKNFRNFDINDGLQSNSFKIGASHKGASGRFYFGGTRGVNYFYPDSIRLNEQKPKVVLTDLIINNTSVRLGEQKNKWVILEKSINESEQIELSHLENNLSISFAALHYANPGKCRYRYKLEGFDDDWIYTDARNRKATYSNLDYDHYTFQVSASNGDGIWSDEITSLAISVHAPWWQTGLAYFFYALFFLGSLGAIYYALIRWYKLKQAYEISLLEEKQTKELHNMRLQFFTNISHDFKTPLTLILNPLENLLHGQVGERKARRYFHLMHNNAKRLLHLVNELMDFRKVETGAYRLAVKRSDLESSVQEVMDNFDEHALTKDIKFVFQSRLEQADCYFDRSVLEKILINLLGNAFKNTPPSGTVSVSLYDRYEHFHPEYAHSYKIKSEYRSDAYCWVHIKDNGSGIAKDDLPLIFDRYFSRGQEGQPESGSGIGLALVKSLVLLHKGELSIYSAPGQGTELLIGFPNLAQAYDLEENTTVPLSNESLLQTIQDGLLNVDEVVAESLSLDTGASSYRPSVLIVEDNLELRHFFRESLEQDYHVLEAGDGREGLELARNTPPDLIISDIMMPKLDGMAFCERIKNDPVLNHIPFILLTAKSSAENKVKGVESGADYYFTKPVNLRMLQATIQNIISSRAKLKELYINNAFSKAREMAVNDQEKEFMDTFVRIVEDNIERNDFDVDQLCREIGMSRTKLYNKVKNITGKSVGELIRSLRLKRAAQILASEEVSIIQVMYRVGIQSQSYFTKAFRKEFNKSPSQFVKGLSQT</sequence>
<dbReference type="InterPro" id="IPR036097">
    <property type="entry name" value="HisK_dim/P_sf"/>
</dbReference>
<dbReference type="Gene3D" id="2.130.10.10">
    <property type="entry name" value="YVTN repeat-like/Quinoprotein amine dehydrogenase"/>
    <property type="match status" value="2"/>
</dbReference>
<dbReference type="SUPFAM" id="SSF46689">
    <property type="entry name" value="Homeodomain-like"/>
    <property type="match status" value="1"/>
</dbReference>
<dbReference type="Pfam" id="PF12833">
    <property type="entry name" value="HTH_18"/>
    <property type="match status" value="1"/>
</dbReference>
<evidence type="ECO:0000259" key="9">
    <source>
        <dbReference type="PROSITE" id="PS01124"/>
    </source>
</evidence>
<dbReference type="SUPFAM" id="SSF63829">
    <property type="entry name" value="Calcium-dependent phosphotriesterase"/>
    <property type="match status" value="2"/>
</dbReference>
<dbReference type="SMART" id="SM00342">
    <property type="entry name" value="HTH_ARAC"/>
    <property type="match status" value="1"/>
</dbReference>
<evidence type="ECO:0000256" key="1">
    <source>
        <dbReference type="ARBA" id="ARBA00000085"/>
    </source>
</evidence>
<evidence type="ECO:0000256" key="5">
    <source>
        <dbReference type="ARBA" id="ARBA00023163"/>
    </source>
</evidence>
<accession>A0A2D0N0S6</accession>
<dbReference type="Gene3D" id="2.60.40.10">
    <property type="entry name" value="Immunoglobulins"/>
    <property type="match status" value="1"/>
</dbReference>
<dbReference type="EMBL" id="PDUD01000044">
    <property type="protein sequence ID" value="PHN02114.1"/>
    <property type="molecule type" value="Genomic_DNA"/>
</dbReference>
<name>A0A2D0N0S6_FLAN2</name>
<dbReference type="Gene3D" id="3.40.50.2300">
    <property type="match status" value="1"/>
</dbReference>
<dbReference type="FunFam" id="2.60.40.10:FF:000791">
    <property type="entry name" value="Two-component system sensor histidine kinase/response regulator"/>
    <property type="match status" value="1"/>
</dbReference>
<dbReference type="PROSITE" id="PS50109">
    <property type="entry name" value="HIS_KIN"/>
    <property type="match status" value="1"/>
</dbReference>
<keyword evidence="13" id="KW-1185">Reference proteome</keyword>
<proteinExistence type="predicted"/>
<dbReference type="InterPro" id="IPR001789">
    <property type="entry name" value="Sig_transdc_resp-reg_receiver"/>
</dbReference>
<dbReference type="PROSITE" id="PS50110">
    <property type="entry name" value="RESPONSE_REGULATORY"/>
    <property type="match status" value="1"/>
</dbReference>
<keyword evidence="4" id="KW-0805">Transcription regulation</keyword>
<dbReference type="Pfam" id="PF07495">
    <property type="entry name" value="Y_Y_Y"/>
    <property type="match status" value="1"/>
</dbReference>
<dbReference type="SMART" id="SM00448">
    <property type="entry name" value="REC"/>
    <property type="match status" value="1"/>
</dbReference>
<dbReference type="InterPro" id="IPR003661">
    <property type="entry name" value="HisK_dim/P_dom"/>
</dbReference>
<dbReference type="SUPFAM" id="SSF52172">
    <property type="entry name" value="CheY-like"/>
    <property type="match status" value="1"/>
</dbReference>
<keyword evidence="7" id="KW-1133">Transmembrane helix</keyword>
<keyword evidence="7" id="KW-0812">Transmembrane</keyword>
<feature type="chain" id="PRO_5012112900" description="histidine kinase" evidence="8">
    <location>
        <begin position="24"/>
        <end position="1417"/>
    </location>
</feature>
<dbReference type="InterPro" id="IPR015943">
    <property type="entry name" value="WD40/YVTN_repeat-like_dom_sf"/>
</dbReference>
<dbReference type="GO" id="GO:0043565">
    <property type="term" value="F:sequence-specific DNA binding"/>
    <property type="evidence" value="ECO:0007669"/>
    <property type="project" value="InterPro"/>
</dbReference>
<evidence type="ECO:0000313" key="12">
    <source>
        <dbReference type="EMBL" id="PHN02114.1"/>
    </source>
</evidence>
<organism evidence="12 13">
    <name type="scientific">Flavilitoribacter nigricans (strain ATCC 23147 / DSM 23189 / NBRC 102662 / NCIMB 1420 / SS-2)</name>
    <name type="common">Lewinella nigricans</name>
    <dbReference type="NCBI Taxonomy" id="1122177"/>
    <lineage>
        <taxon>Bacteria</taxon>
        <taxon>Pseudomonadati</taxon>
        <taxon>Bacteroidota</taxon>
        <taxon>Saprospiria</taxon>
        <taxon>Saprospirales</taxon>
        <taxon>Lewinellaceae</taxon>
        <taxon>Flavilitoribacter</taxon>
    </lineage>
</organism>